<evidence type="ECO:0000313" key="2">
    <source>
        <dbReference type="EMBL" id="OUC79373.1"/>
    </source>
</evidence>
<dbReference type="EMBL" id="NGFO01000007">
    <property type="protein sequence ID" value="OUC79373.1"/>
    <property type="molecule type" value="Genomic_DNA"/>
</dbReference>
<dbReference type="Proteomes" id="UP000194632">
    <property type="component" value="Unassembled WGS sequence"/>
</dbReference>
<dbReference type="RefSeq" id="WP_086534788.1">
    <property type="nucleotide sequence ID" value="NZ_NGFO01000007.1"/>
</dbReference>
<evidence type="ECO:0000313" key="3">
    <source>
        <dbReference type="Proteomes" id="UP000194632"/>
    </source>
</evidence>
<proteinExistence type="predicted"/>
<feature type="compositionally biased region" description="Basic and acidic residues" evidence="1">
    <location>
        <begin position="140"/>
        <end position="157"/>
    </location>
</feature>
<comment type="caution">
    <text evidence="2">The sequence shown here is derived from an EMBL/GenBank/DDBJ whole genome shotgun (WGS) entry which is preliminary data.</text>
</comment>
<feature type="region of interest" description="Disordered" evidence="1">
    <location>
        <begin position="106"/>
        <end position="177"/>
    </location>
</feature>
<evidence type="ECO:0000256" key="1">
    <source>
        <dbReference type="SAM" id="MobiDB-lite"/>
    </source>
</evidence>
<name>A0A243QEZ1_9ACTN</name>
<feature type="compositionally biased region" description="Basic residues" evidence="1">
    <location>
        <begin position="167"/>
        <end position="177"/>
    </location>
</feature>
<gene>
    <name evidence="2" type="ORF">CA982_07895</name>
</gene>
<accession>A0A243QEZ1</accession>
<feature type="compositionally biased region" description="Basic and acidic residues" evidence="1">
    <location>
        <begin position="123"/>
        <end position="132"/>
    </location>
</feature>
<dbReference type="STRING" id="417102.CA982_07895"/>
<sequence>MKKTLNSLSESDYLLVRETKKSQMAGLDEDDLLDLHSRIRRARNKHVTLYRRAGAEKVKAKGGRGSAKKANVRNAAKAEVFEDALSRVSRRLVRVSRDAALELKAERLARARTENPAPSADGGKARKDKSNGEGKVASSGRDRADDTRDSPGRKKYEASTIAAGARRQTKKDRRHDS</sequence>
<dbReference type="AlphaFoldDB" id="A0A243QEZ1"/>
<organism evidence="2 3">
    <name type="scientific">Gordonia lacunae</name>
    <dbReference type="NCBI Taxonomy" id="417102"/>
    <lineage>
        <taxon>Bacteria</taxon>
        <taxon>Bacillati</taxon>
        <taxon>Actinomycetota</taxon>
        <taxon>Actinomycetes</taxon>
        <taxon>Mycobacteriales</taxon>
        <taxon>Gordoniaceae</taxon>
        <taxon>Gordonia</taxon>
    </lineage>
</organism>
<dbReference type="OrthoDB" id="3829170at2"/>
<keyword evidence="3" id="KW-1185">Reference proteome</keyword>
<reference evidence="2 3" key="1">
    <citation type="submission" date="2017-05" db="EMBL/GenBank/DDBJ databases">
        <title>Biotechnological potential of actinobacteria isolated from South African environments.</title>
        <authorList>
            <person name="Le Roes-Hill M."/>
            <person name="Prins A."/>
            <person name="Durrell K.A."/>
        </authorList>
    </citation>
    <scope>NUCLEOTIDE SEQUENCE [LARGE SCALE GENOMIC DNA]</scope>
    <source>
        <strain evidence="2">BS2</strain>
    </source>
</reference>
<protein>
    <submittedName>
        <fullName evidence="2">Uncharacterized protein</fullName>
    </submittedName>
</protein>